<dbReference type="AlphaFoldDB" id="A0A7H4LD98"/>
<evidence type="ECO:0000313" key="2">
    <source>
        <dbReference type="EMBL" id="SPT16586.1"/>
    </source>
</evidence>
<gene>
    <name evidence="2" type="ORF">CAMPLR22A2D_LOCUS1185</name>
</gene>
<reference evidence="2 3" key="1">
    <citation type="submission" date="2018-05" db="EMBL/GenBank/DDBJ databases">
        <authorList>
            <person name="Thind KAUR A."/>
        </authorList>
    </citation>
    <scope>NUCLEOTIDE SEQUENCE [LARGE SCALE GENOMIC DNA]</scope>
</reference>
<feature type="region of interest" description="Disordered" evidence="1">
    <location>
        <begin position="452"/>
        <end position="490"/>
    </location>
</feature>
<dbReference type="EMBL" id="LS480641">
    <property type="protein sequence ID" value="SPT16586.1"/>
    <property type="molecule type" value="Genomic_DNA"/>
</dbReference>
<evidence type="ECO:0000313" key="3">
    <source>
        <dbReference type="Proteomes" id="UP000280104"/>
    </source>
</evidence>
<proteinExistence type="predicted"/>
<dbReference type="Gramene" id="TraesLAC2D03G01074760.1">
    <property type="protein sequence ID" value="TraesLAC2D03G01074760.1.CDS1"/>
    <property type="gene ID" value="TraesLAC2D03G01074760"/>
</dbReference>
<organism evidence="2 3">
    <name type="scientific">Triticum aestivum</name>
    <name type="common">Wheat</name>
    <dbReference type="NCBI Taxonomy" id="4565"/>
    <lineage>
        <taxon>Eukaryota</taxon>
        <taxon>Viridiplantae</taxon>
        <taxon>Streptophyta</taxon>
        <taxon>Embryophyta</taxon>
        <taxon>Tracheophyta</taxon>
        <taxon>Spermatophyta</taxon>
        <taxon>Magnoliopsida</taxon>
        <taxon>Liliopsida</taxon>
        <taxon>Poales</taxon>
        <taxon>Poaceae</taxon>
        <taxon>BOP clade</taxon>
        <taxon>Pooideae</taxon>
        <taxon>Triticodae</taxon>
        <taxon>Triticeae</taxon>
        <taxon>Triticinae</taxon>
        <taxon>Triticum</taxon>
    </lineage>
</organism>
<feature type="compositionally biased region" description="Basic and acidic residues" evidence="1">
    <location>
        <begin position="457"/>
        <end position="475"/>
    </location>
</feature>
<accession>A0A7H4LD98</accession>
<name>A0A7H4LD98_WHEAT</name>
<protein>
    <submittedName>
        <fullName evidence="2">Uncharacterized protein</fullName>
    </submittedName>
</protein>
<dbReference type="Proteomes" id="UP000280104">
    <property type="component" value="Chromosome II"/>
</dbReference>
<sequence>MFANGDDYMDRSHRNRFGFRPALPLAGDEVPVGGDQLLPEPRQVEPHVLPVQVHLLGHVPAALRYAGGVRQHGVAGRVLAGQGALLRQDLVPDVPEAEARRRLAVVLVRRPVRAQRHHLDEHLAGAHEEEVRHGGAVHAHHRVARVQVAVYLAHLRAPLRPDHAHVEPHVRGHRLQLLLVLDHAGPRPRHDHQLRPLRRSRRVLARERELAGGGAAGAALLAGGLALHALQVVDAGAVGVVEEAPEVADAPALGGPGGVHGELAVDAEAGDHLGEAVHAAIGGEVDRQERREPGHDVAVLGHPPVVVLEDDEHHAALEVARRHEHREEAVVELVVHVAREPARGEQHGRHVVPHVAARGLAGGHAVEAHLVDGLHHVRLPLARVRPYPLLLLHRRSPGGGHELERRARRVHAQVAAREAHVRAPRRAVAAQGVVADPGALLTLLLLRGRRRRRRTAGAREGEEGARSREERGEAEKADEEQAEEAAQAERPGLGRLAVLAGGASGAVVMVVVHDPAAAALGRRGLA</sequence>
<evidence type="ECO:0000256" key="1">
    <source>
        <dbReference type="SAM" id="MobiDB-lite"/>
    </source>
</evidence>